<evidence type="ECO:0000313" key="2">
    <source>
        <dbReference type="Proteomes" id="UP001159363"/>
    </source>
</evidence>
<organism evidence="1 2">
    <name type="scientific">Dryococelus australis</name>
    <dbReference type="NCBI Taxonomy" id="614101"/>
    <lineage>
        <taxon>Eukaryota</taxon>
        <taxon>Metazoa</taxon>
        <taxon>Ecdysozoa</taxon>
        <taxon>Arthropoda</taxon>
        <taxon>Hexapoda</taxon>
        <taxon>Insecta</taxon>
        <taxon>Pterygota</taxon>
        <taxon>Neoptera</taxon>
        <taxon>Polyneoptera</taxon>
        <taxon>Phasmatodea</taxon>
        <taxon>Verophasmatodea</taxon>
        <taxon>Anareolatae</taxon>
        <taxon>Phasmatidae</taxon>
        <taxon>Eurycanthinae</taxon>
        <taxon>Dryococelus</taxon>
    </lineage>
</organism>
<gene>
    <name evidence="1" type="ORF">PR048_025674</name>
</gene>
<evidence type="ECO:0000313" key="1">
    <source>
        <dbReference type="EMBL" id="KAJ8872073.1"/>
    </source>
</evidence>
<dbReference type="Proteomes" id="UP001159363">
    <property type="component" value="Chromosome 10"/>
</dbReference>
<proteinExistence type="predicted"/>
<sequence>MALLLLLLLATVGSHVFRLSTRPTLRPFEWVTANLHSADPEIDVPHGCLDFFKSIIDAVVVLFIQHHCPHWRSGHWCLPCWLHRAKASCMIVVKAGRDDHLVPPQGIPPETGVTASQCPATVLAVVRLVAVCGFAVGHGGHVVGIGRRIAAPKPTSVEYSSRFCSGRDCSVLSAGSLSIVARQYARCSGGSSKPKDCLDVRAVAFDGRVPWRSDAGHLSATWLNGGGGTILLTNSNGDLKTKILDSCWRVGANHGLSHHSRMRYQLHHDGSVIALLIINVLKDCFFLPSPHLAVENAEEMHASRWRAQLFRMRPGTCRSPRAAVRRRPSQGQKTSCCWWCCRRHSPRGGVIPGRERVQSGLPPESGAVFVGVSHRGETPACCGLKLLRILSRPAPRRAPIGERRPYTWLTNAAVWKIISPLGISELAARSLEASKPSETFLLCAALWICWCCGVFSALSPTHSTDVLSDSHLMTEEVVSKYEQCCKAATDRQLPSYASGPCRVDIGVYLTNTVQVPVDQDRPRQVRIVLLCAKVLCNLTIWTPTFGHLSSCIMSRGLATSRLQRYRWRRLDWCRNHEAWSDGEWRRVMFSDDSQFCITADDDMCAIITTRKGVGTLTSAWLLAKQCGEPLGLSSDHLTLPHLPARRFGRNAAFYARVTIARVIRIQLSGIRLCPNSHEVHTCAYLSPEVLSELQVNLCRRRMAGVESSRDLNPTLGRKCRLAGSCTVSLLGHDVTCQLHRCDVVQLTGTLQYCMFESSRFTSLGTKMLPFEVAIVESKQAVFDGKKPIRGGIPFVFRKKMDKVSVLRHQQLFLGLGVTRHVCFAVGTNDCFVMLINWVLIANTSIYNMSTVYEKVIIFTTTRCSTRMHAK</sequence>
<name>A0ABQ9GJ66_9NEOP</name>
<protein>
    <submittedName>
        <fullName evidence="1">Uncharacterized protein</fullName>
    </submittedName>
</protein>
<reference evidence="1 2" key="1">
    <citation type="submission" date="2023-02" db="EMBL/GenBank/DDBJ databases">
        <title>LHISI_Scaffold_Assembly.</title>
        <authorList>
            <person name="Stuart O.P."/>
            <person name="Cleave R."/>
            <person name="Magrath M.J.L."/>
            <person name="Mikheyev A.S."/>
        </authorList>
    </citation>
    <scope>NUCLEOTIDE SEQUENCE [LARGE SCALE GENOMIC DNA]</scope>
    <source>
        <strain evidence="1">Daus_M_001</strain>
        <tissue evidence="1">Leg muscle</tissue>
    </source>
</reference>
<accession>A0ABQ9GJ66</accession>
<dbReference type="EMBL" id="JARBHB010000011">
    <property type="protein sequence ID" value="KAJ8872073.1"/>
    <property type="molecule type" value="Genomic_DNA"/>
</dbReference>
<comment type="caution">
    <text evidence="1">The sequence shown here is derived from an EMBL/GenBank/DDBJ whole genome shotgun (WGS) entry which is preliminary data.</text>
</comment>
<keyword evidence="2" id="KW-1185">Reference proteome</keyword>